<dbReference type="Proteomes" id="UP000436047">
    <property type="component" value="Unassembled WGS sequence"/>
</dbReference>
<keyword evidence="1 2" id="KW-0443">Lipid metabolism</keyword>
<dbReference type="Pfam" id="PF01734">
    <property type="entry name" value="Patatin"/>
    <property type="match status" value="1"/>
</dbReference>
<gene>
    <name evidence="4" type="ORF">FYJ45_07320</name>
</gene>
<evidence type="ECO:0000256" key="1">
    <source>
        <dbReference type="ARBA" id="ARBA00023098"/>
    </source>
</evidence>
<feature type="active site" description="Proton acceptor" evidence="2">
    <location>
        <position position="151"/>
    </location>
</feature>
<dbReference type="GO" id="GO:0016787">
    <property type="term" value="F:hydrolase activity"/>
    <property type="evidence" value="ECO:0007669"/>
    <property type="project" value="UniProtKB-UniRule"/>
</dbReference>
<accession>A0A6N7WEE6</accession>
<comment type="caution">
    <text evidence="2">Lacks conserved residue(s) required for the propagation of feature annotation.</text>
</comment>
<evidence type="ECO:0000256" key="2">
    <source>
        <dbReference type="PROSITE-ProRule" id="PRU01161"/>
    </source>
</evidence>
<protein>
    <recommendedName>
        <fullName evidence="3">PNPLA domain-containing protein</fullName>
    </recommendedName>
</protein>
<keyword evidence="2" id="KW-0378">Hydrolase</keyword>
<dbReference type="GO" id="GO:0016042">
    <property type="term" value="P:lipid catabolic process"/>
    <property type="evidence" value="ECO:0007669"/>
    <property type="project" value="UniProtKB-UniRule"/>
</dbReference>
<dbReference type="GeneID" id="86052874"/>
<dbReference type="InterPro" id="IPR016035">
    <property type="entry name" value="Acyl_Trfase/lysoPLipase"/>
</dbReference>
<dbReference type="Gene3D" id="3.40.1090.10">
    <property type="entry name" value="Cytosolic phospholipase A2 catalytic domain"/>
    <property type="match status" value="1"/>
</dbReference>
<dbReference type="PROSITE" id="PS51635">
    <property type="entry name" value="PNPLA"/>
    <property type="match status" value="1"/>
</dbReference>
<evidence type="ECO:0000313" key="4">
    <source>
        <dbReference type="EMBL" id="MSS88115.1"/>
    </source>
</evidence>
<dbReference type="SUPFAM" id="SSF52151">
    <property type="entry name" value="FabD/lysophospholipase-like"/>
    <property type="match status" value="1"/>
</dbReference>
<organism evidence="4 5">
    <name type="scientific">Eisenbergiella porci</name>
    <dbReference type="NCBI Taxonomy" id="2652274"/>
    <lineage>
        <taxon>Bacteria</taxon>
        <taxon>Bacillati</taxon>
        <taxon>Bacillota</taxon>
        <taxon>Clostridia</taxon>
        <taxon>Lachnospirales</taxon>
        <taxon>Lachnospiraceae</taxon>
        <taxon>Eisenbergiella</taxon>
    </lineage>
</organism>
<feature type="active site" description="Nucleophile" evidence="2">
    <location>
        <position position="41"/>
    </location>
</feature>
<evidence type="ECO:0000313" key="5">
    <source>
        <dbReference type="Proteomes" id="UP000436047"/>
    </source>
</evidence>
<keyword evidence="2" id="KW-0442">Lipid degradation</keyword>
<comment type="caution">
    <text evidence="4">The sequence shown here is derived from an EMBL/GenBank/DDBJ whole genome shotgun (WGS) entry which is preliminary data.</text>
</comment>
<dbReference type="RefSeq" id="WP_154464079.1">
    <property type="nucleotide sequence ID" value="NZ_JAXDZL010000165.1"/>
</dbReference>
<name>A0A6N7WEE6_9FIRM</name>
<evidence type="ECO:0000259" key="3">
    <source>
        <dbReference type="PROSITE" id="PS51635"/>
    </source>
</evidence>
<dbReference type="InterPro" id="IPR002641">
    <property type="entry name" value="PNPLA_dom"/>
</dbReference>
<dbReference type="EMBL" id="VUMI01000009">
    <property type="protein sequence ID" value="MSS88115.1"/>
    <property type="molecule type" value="Genomic_DNA"/>
</dbReference>
<dbReference type="AlphaFoldDB" id="A0A6N7WEE6"/>
<keyword evidence="5" id="KW-1185">Reference proteome</keyword>
<feature type="short sequence motif" description="DGA/G" evidence="2">
    <location>
        <begin position="151"/>
        <end position="153"/>
    </location>
</feature>
<reference evidence="4 5" key="1">
    <citation type="submission" date="2019-08" db="EMBL/GenBank/DDBJ databases">
        <title>In-depth cultivation of the pig gut microbiome towards novel bacterial diversity and tailored functional studies.</title>
        <authorList>
            <person name="Wylensek D."/>
            <person name="Hitch T.C.A."/>
            <person name="Clavel T."/>
        </authorList>
    </citation>
    <scope>NUCLEOTIDE SEQUENCE [LARGE SCALE GENOMIC DNA]</scope>
    <source>
        <strain evidence="4 5">WCA-389-WT-23B</strain>
    </source>
</reference>
<sequence length="291" mass="32907">MKHIGLVLSGGMGKGAYQVGALTALNEFFHPSDFEYVSAASIGVLNTYAYLTGNIKKAHDIWEAVNLQGDKRFITSVLKSSFLQNIITSIITDSEIPNSFYVPLLDLADKELNYYNFSEIPCCKIEQYLRASIAMPFYNKGVSIGSKMLFDGAVIDNIPIFPVLKNELNYVICIYFDDFNYVFEDHVWDSKIIKLTFPDNKLISNSVNIKHESIMYMMEEGYKRTKGVLSAVFSEGVDNFDIVYERIGVMNSLNSQKVIRLTGDVVVTNMNKLLKKIVRKKRVLEGGFCDE</sequence>
<feature type="domain" description="PNPLA" evidence="3">
    <location>
        <begin position="6"/>
        <end position="164"/>
    </location>
</feature>
<proteinExistence type="predicted"/>